<feature type="chain" id="PRO_5012399524" evidence="1">
    <location>
        <begin position="21"/>
        <end position="422"/>
    </location>
</feature>
<dbReference type="InterPro" id="IPR011059">
    <property type="entry name" value="Metal-dep_hydrolase_composite"/>
</dbReference>
<dbReference type="RefSeq" id="WP_086744113.1">
    <property type="nucleotide sequence ID" value="NZ_MWPV01000003.1"/>
</dbReference>
<dbReference type="Gene3D" id="3.20.20.140">
    <property type="entry name" value="Metal-dependent hydrolases"/>
    <property type="match status" value="1"/>
</dbReference>
<dbReference type="GO" id="GO:0016810">
    <property type="term" value="F:hydrolase activity, acting on carbon-nitrogen (but not peptide) bonds"/>
    <property type="evidence" value="ECO:0007669"/>
    <property type="project" value="InterPro"/>
</dbReference>
<keyword evidence="1" id="KW-0732">Signal</keyword>
<evidence type="ECO:0000259" key="2">
    <source>
        <dbReference type="Pfam" id="PF01979"/>
    </source>
</evidence>
<evidence type="ECO:0000256" key="1">
    <source>
        <dbReference type="SAM" id="SignalP"/>
    </source>
</evidence>
<evidence type="ECO:0000313" key="3">
    <source>
        <dbReference type="EMBL" id="OUL57530.1"/>
    </source>
</evidence>
<dbReference type="PANTHER" id="PTHR43135">
    <property type="entry name" value="ALPHA-D-RIBOSE 1-METHYLPHOSPHONATE 5-TRIPHOSPHATE DIPHOSPHATASE"/>
    <property type="match status" value="1"/>
</dbReference>
<comment type="caution">
    <text evidence="3">The sequence shown here is derived from an EMBL/GenBank/DDBJ whole genome shotgun (WGS) entry which is preliminary data.</text>
</comment>
<dbReference type="InterPro" id="IPR057744">
    <property type="entry name" value="OTAase-like"/>
</dbReference>
<feature type="domain" description="Amidohydrolase-related" evidence="2">
    <location>
        <begin position="75"/>
        <end position="419"/>
    </location>
</feature>
<dbReference type="PANTHER" id="PTHR43135:SF3">
    <property type="entry name" value="ALPHA-D-RIBOSE 1-METHYLPHOSPHONATE 5-TRIPHOSPHATE DIPHOSPHATASE"/>
    <property type="match status" value="1"/>
</dbReference>
<dbReference type="EMBL" id="MWPV01000003">
    <property type="protein sequence ID" value="OUL57530.1"/>
    <property type="molecule type" value="Genomic_DNA"/>
</dbReference>
<dbReference type="AlphaFoldDB" id="A0A244CPJ9"/>
<reference evidence="3 4" key="1">
    <citation type="submission" date="2017-02" db="EMBL/GenBank/DDBJ databases">
        <title>Pseudoalteromonas ulvae TC14 Genome.</title>
        <authorList>
            <person name="Molmeret M."/>
        </authorList>
    </citation>
    <scope>NUCLEOTIDE SEQUENCE [LARGE SCALE GENOMIC DNA]</scope>
    <source>
        <strain evidence="3">TC14</strain>
    </source>
</reference>
<dbReference type="Gene3D" id="2.30.40.10">
    <property type="entry name" value="Urease, subunit C, domain 1"/>
    <property type="match status" value="1"/>
</dbReference>
<dbReference type="SUPFAM" id="SSF51338">
    <property type="entry name" value="Composite domain of metallo-dependent hydrolases"/>
    <property type="match status" value="1"/>
</dbReference>
<protein>
    <submittedName>
        <fullName evidence="3">Xaa-Pro dipeptidase</fullName>
    </submittedName>
</protein>
<accession>A0A244CPJ9</accession>
<dbReference type="SUPFAM" id="SSF51556">
    <property type="entry name" value="Metallo-dependent hydrolases"/>
    <property type="match status" value="1"/>
</dbReference>
<keyword evidence="4" id="KW-1185">Reference proteome</keyword>
<dbReference type="Pfam" id="PF01979">
    <property type="entry name" value="Amidohydro_1"/>
    <property type="match status" value="1"/>
</dbReference>
<organism evidence="3 4">
    <name type="scientific">Pseudoalteromonas ulvae</name>
    <dbReference type="NCBI Taxonomy" id="107327"/>
    <lineage>
        <taxon>Bacteria</taxon>
        <taxon>Pseudomonadati</taxon>
        <taxon>Pseudomonadota</taxon>
        <taxon>Gammaproteobacteria</taxon>
        <taxon>Alteromonadales</taxon>
        <taxon>Pseudoalteromonadaceae</taxon>
        <taxon>Pseudoalteromonas</taxon>
    </lineage>
</organism>
<gene>
    <name evidence="3" type="ORF">B1199_10700</name>
</gene>
<feature type="signal peptide" evidence="1">
    <location>
        <begin position="1"/>
        <end position="20"/>
    </location>
</feature>
<dbReference type="Proteomes" id="UP000194841">
    <property type="component" value="Unassembled WGS sequence"/>
</dbReference>
<dbReference type="CDD" id="cd01299">
    <property type="entry name" value="Met_dep_hydrolase_A"/>
    <property type="match status" value="1"/>
</dbReference>
<name>A0A244CPJ9_PSEDV</name>
<dbReference type="InterPro" id="IPR032466">
    <property type="entry name" value="Metal_Hydrolase"/>
</dbReference>
<sequence>MKKHIPLLLSALIVSPYAMASAYIIEAKAMFDAKSGKLIANPTVVIENNQIVEISSHGKAKYNKPAEKINLREHTLLPGLFDMHVHLTSDAHIHGYKRLQVTSPRAAITGVRNAQRTINAGFTSVRNLGAPGYADIALRDAIYAGDVIGPRVFAAGPSLGITGGHCDNNLLPHEIAIKAAGVADGPWAVRAKVRENIKFGADVIKFCATGGVLSKGTQVGAQQYAQEEMNALVAEAHLRGLTVAAHAHGTNGIKAAIRAGVDSIEHASFLDDEAIKLAKKHGTYLSMDIYNTEYILSEGQKAGILEESLDKERVVGAKQRNSFNRAVKANLNMVFGSDAGVYPHGENAKQFSRMVKFGMTPEQALQAATINAAKLLKQDQILGSIEVGKLADIIAIKGDPIADITLMEQVGFVLKDGKILKQ</sequence>
<proteinExistence type="predicted"/>
<dbReference type="InterPro" id="IPR006680">
    <property type="entry name" value="Amidohydro-rel"/>
</dbReference>
<evidence type="ECO:0000313" key="4">
    <source>
        <dbReference type="Proteomes" id="UP000194841"/>
    </source>
</evidence>
<dbReference type="OrthoDB" id="9782972at2"/>
<dbReference type="InterPro" id="IPR051781">
    <property type="entry name" value="Metallo-dep_Hydrolase"/>
</dbReference>